<evidence type="ECO:0000313" key="2">
    <source>
        <dbReference type="EMBL" id="PPR04927.1"/>
    </source>
</evidence>
<accession>A0A409YPJ9</accession>
<dbReference type="InParanoid" id="A0A409YPJ9"/>
<protein>
    <submittedName>
        <fullName evidence="2">Uncharacterized protein</fullName>
    </submittedName>
</protein>
<feature type="compositionally biased region" description="Basic and acidic residues" evidence="1">
    <location>
        <begin position="60"/>
        <end position="69"/>
    </location>
</feature>
<evidence type="ECO:0000313" key="3">
    <source>
        <dbReference type="Proteomes" id="UP000284842"/>
    </source>
</evidence>
<dbReference type="EMBL" id="NHTK01000876">
    <property type="protein sequence ID" value="PPR04927.1"/>
    <property type="molecule type" value="Genomic_DNA"/>
</dbReference>
<feature type="region of interest" description="Disordered" evidence="1">
    <location>
        <begin position="55"/>
        <end position="91"/>
    </location>
</feature>
<keyword evidence="3" id="KW-1185">Reference proteome</keyword>
<dbReference type="OrthoDB" id="2671340at2759"/>
<comment type="caution">
    <text evidence="2">The sequence shown here is derived from an EMBL/GenBank/DDBJ whole genome shotgun (WGS) entry which is preliminary data.</text>
</comment>
<organism evidence="2 3">
    <name type="scientific">Panaeolus cyanescens</name>
    <dbReference type="NCBI Taxonomy" id="181874"/>
    <lineage>
        <taxon>Eukaryota</taxon>
        <taxon>Fungi</taxon>
        <taxon>Dikarya</taxon>
        <taxon>Basidiomycota</taxon>
        <taxon>Agaricomycotina</taxon>
        <taxon>Agaricomycetes</taxon>
        <taxon>Agaricomycetidae</taxon>
        <taxon>Agaricales</taxon>
        <taxon>Agaricineae</taxon>
        <taxon>Galeropsidaceae</taxon>
        <taxon>Panaeolus</taxon>
    </lineage>
</organism>
<evidence type="ECO:0000256" key="1">
    <source>
        <dbReference type="SAM" id="MobiDB-lite"/>
    </source>
</evidence>
<dbReference type="AlphaFoldDB" id="A0A409YPJ9"/>
<dbReference type="Proteomes" id="UP000284842">
    <property type="component" value="Unassembled WGS sequence"/>
</dbReference>
<sequence length="91" mass="10165">MPATPRHRATWLKDEEDDLMSFMSTISSQAGDNGNFKQPSFQKAVQHLEAIWKSLPEDVDPPRTAKDLNSHTVTDQPKMGPRTKIGTATTE</sequence>
<proteinExistence type="predicted"/>
<gene>
    <name evidence="2" type="ORF">CVT24_007171</name>
</gene>
<name>A0A409YPJ9_9AGAR</name>
<reference evidence="2 3" key="1">
    <citation type="journal article" date="2018" name="Evol. Lett.">
        <title>Horizontal gene cluster transfer increased hallucinogenic mushroom diversity.</title>
        <authorList>
            <person name="Reynolds H.T."/>
            <person name="Vijayakumar V."/>
            <person name="Gluck-Thaler E."/>
            <person name="Korotkin H.B."/>
            <person name="Matheny P.B."/>
            <person name="Slot J.C."/>
        </authorList>
    </citation>
    <scope>NUCLEOTIDE SEQUENCE [LARGE SCALE GENOMIC DNA]</scope>
    <source>
        <strain evidence="2 3">2629</strain>
    </source>
</reference>